<accession>A0A380FXQ9</accession>
<gene>
    <name evidence="2" type="ORF">NCTC13830_01126</name>
</gene>
<dbReference type="AlphaFoldDB" id="A0A380FXQ9"/>
<reference evidence="2 3" key="1">
    <citation type="submission" date="2018-06" db="EMBL/GenBank/DDBJ databases">
        <authorList>
            <consortium name="Pathogen Informatics"/>
            <person name="Doyle S."/>
        </authorList>
    </citation>
    <scope>NUCLEOTIDE SEQUENCE [LARGE SCALE GENOMIC DNA]</scope>
    <source>
        <strain evidence="2 3">NCTC13830</strain>
    </source>
</reference>
<dbReference type="EMBL" id="UHDO01000001">
    <property type="protein sequence ID" value="SUM43669.1"/>
    <property type="molecule type" value="Genomic_DNA"/>
</dbReference>
<evidence type="ECO:0000313" key="3">
    <source>
        <dbReference type="Proteomes" id="UP000254047"/>
    </source>
</evidence>
<protein>
    <submittedName>
        <fullName evidence="2">Mobile element-associated DUF1474-containing protein, putative</fullName>
    </submittedName>
</protein>
<dbReference type="Proteomes" id="UP000254047">
    <property type="component" value="Unassembled WGS sequence"/>
</dbReference>
<dbReference type="NCBIfam" id="NF047366">
    <property type="entry name" value="TscT"/>
    <property type="match status" value="1"/>
</dbReference>
<evidence type="ECO:0000259" key="1">
    <source>
        <dbReference type="Pfam" id="PF07342"/>
    </source>
</evidence>
<dbReference type="OrthoDB" id="2409032at2"/>
<feature type="domain" description="TscT toxin" evidence="1">
    <location>
        <begin position="1"/>
        <end position="97"/>
    </location>
</feature>
<proteinExistence type="predicted"/>
<sequence length="98" mass="11512">MNWETKSLIEDVEIIKRKINDAVTTFGWFDEDYFNHEPGHMLNKNEMLKHGASYHEHRRYITQHIDLLSIYLKELDTVLEDIEKASSDVCLATESDNA</sequence>
<dbReference type="RefSeq" id="WP_046026417.1">
    <property type="nucleotide sequence ID" value="NZ_PPQT01000044.1"/>
</dbReference>
<dbReference type="Pfam" id="PF07342">
    <property type="entry name" value="TscT"/>
    <property type="match status" value="1"/>
</dbReference>
<organism evidence="2 3">
    <name type="scientific">Staphylococcus petrasii</name>
    <dbReference type="NCBI Taxonomy" id="1276936"/>
    <lineage>
        <taxon>Bacteria</taxon>
        <taxon>Bacillati</taxon>
        <taxon>Bacillota</taxon>
        <taxon>Bacilli</taxon>
        <taxon>Bacillales</taxon>
        <taxon>Staphylococcaceae</taxon>
        <taxon>Staphylococcus</taxon>
    </lineage>
</organism>
<evidence type="ECO:0000313" key="2">
    <source>
        <dbReference type="EMBL" id="SUM43669.1"/>
    </source>
</evidence>
<dbReference type="InterPro" id="IPR009942">
    <property type="entry name" value="DUF1474"/>
</dbReference>
<name>A0A380FXQ9_9STAP</name>